<dbReference type="Pfam" id="PF15373">
    <property type="entry name" value="SAXO5-like"/>
    <property type="match status" value="1"/>
</dbReference>
<dbReference type="AlphaFoldDB" id="A0A2G8JPP4"/>
<dbReference type="EMBL" id="MRZV01001460">
    <property type="protein sequence ID" value="PIK37734.1"/>
    <property type="molecule type" value="Genomic_DNA"/>
</dbReference>
<name>A0A2G8JPP4_STIJA</name>
<evidence type="ECO:0000313" key="2">
    <source>
        <dbReference type="Proteomes" id="UP000230750"/>
    </source>
</evidence>
<dbReference type="InterPro" id="IPR028001">
    <property type="entry name" value="SAXO5"/>
</dbReference>
<keyword evidence="2" id="KW-1185">Reference proteome</keyword>
<dbReference type="PANTHER" id="PTHR34828:SF1">
    <property type="entry name" value="TESTIS-EXPRESSED PROTEIN 45"/>
    <property type="match status" value="1"/>
</dbReference>
<organism evidence="1 2">
    <name type="scientific">Stichopus japonicus</name>
    <name type="common">Sea cucumber</name>
    <dbReference type="NCBI Taxonomy" id="307972"/>
    <lineage>
        <taxon>Eukaryota</taxon>
        <taxon>Metazoa</taxon>
        <taxon>Echinodermata</taxon>
        <taxon>Eleutherozoa</taxon>
        <taxon>Echinozoa</taxon>
        <taxon>Holothuroidea</taxon>
        <taxon>Aspidochirotacea</taxon>
        <taxon>Aspidochirotida</taxon>
        <taxon>Stichopodidae</taxon>
        <taxon>Apostichopus</taxon>
    </lineage>
</organism>
<comment type="caution">
    <text evidence="1">The sequence shown here is derived from an EMBL/GenBank/DDBJ whole genome shotgun (WGS) entry which is preliminary data.</text>
</comment>
<dbReference type="Proteomes" id="UP000230750">
    <property type="component" value="Unassembled WGS sequence"/>
</dbReference>
<accession>A0A2G8JPP4</accession>
<gene>
    <name evidence="1" type="ORF">BSL78_25433</name>
</gene>
<reference evidence="1 2" key="1">
    <citation type="journal article" date="2017" name="PLoS Biol.">
        <title>The sea cucumber genome provides insights into morphological evolution and visceral regeneration.</title>
        <authorList>
            <person name="Zhang X."/>
            <person name="Sun L."/>
            <person name="Yuan J."/>
            <person name="Sun Y."/>
            <person name="Gao Y."/>
            <person name="Zhang L."/>
            <person name="Li S."/>
            <person name="Dai H."/>
            <person name="Hamel J.F."/>
            <person name="Liu C."/>
            <person name="Yu Y."/>
            <person name="Liu S."/>
            <person name="Lin W."/>
            <person name="Guo K."/>
            <person name="Jin S."/>
            <person name="Xu P."/>
            <person name="Storey K.B."/>
            <person name="Huan P."/>
            <person name="Zhang T."/>
            <person name="Zhou Y."/>
            <person name="Zhang J."/>
            <person name="Lin C."/>
            <person name="Li X."/>
            <person name="Xing L."/>
            <person name="Huo D."/>
            <person name="Sun M."/>
            <person name="Wang L."/>
            <person name="Mercier A."/>
            <person name="Li F."/>
            <person name="Yang H."/>
            <person name="Xiang J."/>
        </authorList>
    </citation>
    <scope>NUCLEOTIDE SEQUENCE [LARGE SCALE GENOMIC DNA]</scope>
    <source>
        <strain evidence="1">Shaxun</strain>
        <tissue evidence="1">Muscle</tissue>
    </source>
</reference>
<sequence length="576" mass="65103">MRCLKLARGHGTRMNTREGPFPAIWGFVKPKIFLYAPRQPMVALRSDSRAYNFENPYQSQKVLPPFKFLATSLSNVLAATYDTPTVLNIIMPEKTVALPTLKPAQLKGKDFLAASHFKVGYDKRMSKSATKRSLFKKDFIAHANHDRTVAAKPPDPAEVMHSDLTFRPPDSTVTQQSYQGETPPKVAQCKALTKTNFKMDADKRIDSFHTSHSRDYEPPSFVSRSFPMSNPMKSFVPQGDPVKERMPVSDYRGKFMGHDTLIFKTSRAPCMHTGGPSTILGDNRTHRQLRLHPVSSFQEVIFHTSQRNHTDVDRIGSDIPCGDVEKLVHRETTQLSSFANHDKKHYKGYHRDNALTRIGETNFKMGHNPKMDNFQTCAMDSFSAKEATKPVKVVTHDSNASSFPEGDRHPDRVKELVTSTNYGFHHKMPPKGFKNPIIRGANKRTASKVTFGEPSRKEEFYSTTQSEDYTPIKLQWGTLGASGHPKSKVPLDYYKDGHYTTTTLSEYPPWLKPPTHIVSKEELNQLRKSSVSPPLHQSRYFDTTNLTTYTAKRAEKLTYDSSSLQKSSLPLGTMTI</sequence>
<evidence type="ECO:0000313" key="1">
    <source>
        <dbReference type="EMBL" id="PIK37734.1"/>
    </source>
</evidence>
<protein>
    <submittedName>
        <fullName evidence="1">Uncharacterized protein</fullName>
    </submittedName>
</protein>
<dbReference type="OrthoDB" id="6151791at2759"/>
<proteinExistence type="predicted"/>
<dbReference type="PANTHER" id="PTHR34828">
    <property type="entry name" value="TESTIS-EXPRESSED PROTEIN 45"/>
    <property type="match status" value="1"/>
</dbReference>